<dbReference type="SUPFAM" id="SSF52091">
    <property type="entry name" value="SpoIIaa-like"/>
    <property type="match status" value="1"/>
</dbReference>
<dbReference type="InterPro" id="IPR011547">
    <property type="entry name" value="SLC26A/SulP_dom"/>
</dbReference>
<feature type="transmembrane region" description="Helical" evidence="6">
    <location>
        <begin position="47"/>
        <end position="63"/>
    </location>
</feature>
<evidence type="ECO:0000256" key="4">
    <source>
        <dbReference type="ARBA" id="ARBA00023136"/>
    </source>
</evidence>
<organism evidence="8 9">
    <name type="scientific">Halarsenatibacter silvermanii</name>
    <dbReference type="NCBI Taxonomy" id="321763"/>
    <lineage>
        <taxon>Bacteria</taxon>
        <taxon>Bacillati</taxon>
        <taxon>Bacillota</taxon>
        <taxon>Clostridia</taxon>
        <taxon>Halanaerobiales</taxon>
        <taxon>Halarsenatibacteraceae</taxon>
        <taxon>Halarsenatibacter</taxon>
    </lineage>
</organism>
<dbReference type="Pfam" id="PF00916">
    <property type="entry name" value="Sulfate_transp"/>
    <property type="match status" value="1"/>
</dbReference>
<evidence type="ECO:0000256" key="6">
    <source>
        <dbReference type="SAM" id="Phobius"/>
    </source>
</evidence>
<feature type="transmembrane region" description="Helical" evidence="6">
    <location>
        <begin position="21"/>
        <end position="41"/>
    </location>
</feature>
<feature type="transmembrane region" description="Helical" evidence="6">
    <location>
        <begin position="196"/>
        <end position="215"/>
    </location>
</feature>
<dbReference type="GO" id="GO:0055085">
    <property type="term" value="P:transmembrane transport"/>
    <property type="evidence" value="ECO:0007669"/>
    <property type="project" value="InterPro"/>
</dbReference>
<feature type="transmembrane region" description="Helical" evidence="6">
    <location>
        <begin position="326"/>
        <end position="358"/>
    </location>
</feature>
<evidence type="ECO:0000256" key="1">
    <source>
        <dbReference type="ARBA" id="ARBA00004141"/>
    </source>
</evidence>
<keyword evidence="4 6" id="KW-0472">Membrane</keyword>
<keyword evidence="3 6" id="KW-1133">Transmembrane helix</keyword>
<feature type="transmembrane region" description="Helical" evidence="6">
    <location>
        <begin position="370"/>
        <end position="388"/>
    </location>
</feature>
<dbReference type="EMBL" id="FNGO01000013">
    <property type="protein sequence ID" value="SDL97785.1"/>
    <property type="molecule type" value="Genomic_DNA"/>
</dbReference>
<feature type="compositionally biased region" description="Acidic residues" evidence="5">
    <location>
        <begin position="563"/>
        <end position="573"/>
    </location>
</feature>
<feature type="transmembrane region" description="Helical" evidence="6">
    <location>
        <begin position="248"/>
        <end position="267"/>
    </location>
</feature>
<dbReference type="Gene3D" id="3.30.750.24">
    <property type="entry name" value="STAS domain"/>
    <property type="match status" value="1"/>
</dbReference>
<evidence type="ECO:0000256" key="5">
    <source>
        <dbReference type="SAM" id="MobiDB-lite"/>
    </source>
</evidence>
<reference evidence="8 9" key="1">
    <citation type="submission" date="2016-10" db="EMBL/GenBank/DDBJ databases">
        <authorList>
            <person name="de Groot N.N."/>
        </authorList>
    </citation>
    <scope>NUCLEOTIDE SEQUENCE [LARGE SCALE GENOMIC DNA]</scope>
    <source>
        <strain evidence="8 9">SLAS-1</strain>
    </source>
</reference>
<dbReference type="AlphaFoldDB" id="A0A1G9PI34"/>
<accession>A0A1G9PI34</accession>
<dbReference type="Pfam" id="PF01740">
    <property type="entry name" value="STAS"/>
    <property type="match status" value="1"/>
</dbReference>
<dbReference type="InterPro" id="IPR036513">
    <property type="entry name" value="STAS_dom_sf"/>
</dbReference>
<feature type="transmembrane region" description="Helical" evidence="6">
    <location>
        <begin position="288"/>
        <end position="306"/>
    </location>
</feature>
<dbReference type="InterPro" id="IPR001902">
    <property type="entry name" value="SLC26A/SulP_fam"/>
</dbReference>
<dbReference type="PROSITE" id="PS50801">
    <property type="entry name" value="STAS"/>
    <property type="match status" value="1"/>
</dbReference>
<feature type="transmembrane region" description="Helical" evidence="6">
    <location>
        <begin position="164"/>
        <end position="189"/>
    </location>
</feature>
<sequence>MKLRERISFIPKNKKHARDDLMAGLSVAALALPQNMAYALIAGLDPIFGLYTSIVAMLAATFVGSSNYLIVGPTNIMALAVASSLAGIETGYLEAVLLFTFMVGVFQLLLTFLRLGELINFVSRSVVDGLTAGVSLLIIAGQLGNLTGIEYESGSNLLLEIVSFAAAFNGVNLHALIVGAVTMGIIIILKTFKPALPAYLLAISVSVLIVFIGGWQDYMPVVERFPGGLPGFTPVSITGFDLGFVRSYWSAALSVAVLGFIHVLGALKSMEAHTGEEQDFNRVFFGQGVINIICSFFSGFAVTGSFTKSFANLQAGARSRLSELVAALTMIVFITLFRPVGEYIPIAGLAGLVIMVAVKMVDFGEIRDCFINKFDALIFLATFLMTILAPRIDYAIYFGMIISFILILKETSQVKYSHIDYEEENGDFIEKKPEEDNGGENEEYTVINLAGNIVFSASDNFKEKLDVSFQEEQKFVLRMREVESIDLTSLKELEKFIDRVQEHGGVVIVCGLNEEIKKLFENYQLDAKIGDDNVFETHDSLLASTESAIEQANDTELPCDQNESGDEDDCCNS</sequence>
<proteinExistence type="predicted"/>
<dbReference type="OrthoDB" id="9771198at2"/>
<dbReference type="Proteomes" id="UP000199476">
    <property type="component" value="Unassembled WGS sequence"/>
</dbReference>
<evidence type="ECO:0000313" key="8">
    <source>
        <dbReference type="EMBL" id="SDL97785.1"/>
    </source>
</evidence>
<dbReference type="CDD" id="cd07042">
    <property type="entry name" value="STAS_SulP_like_sulfate_transporter"/>
    <property type="match status" value="1"/>
</dbReference>
<keyword evidence="2 6" id="KW-0812">Transmembrane</keyword>
<feature type="domain" description="STAS" evidence="7">
    <location>
        <begin position="446"/>
        <end position="545"/>
    </location>
</feature>
<gene>
    <name evidence="8" type="ORF">SAMN04488692_11310</name>
</gene>
<feature type="transmembrane region" description="Helical" evidence="6">
    <location>
        <begin position="92"/>
        <end position="113"/>
    </location>
</feature>
<protein>
    <submittedName>
        <fullName evidence="8">Sulfate permease, SulP family</fullName>
    </submittedName>
</protein>
<comment type="subcellular location">
    <subcellularLocation>
        <location evidence="1">Membrane</location>
        <topology evidence="1">Multi-pass membrane protein</topology>
    </subcellularLocation>
</comment>
<dbReference type="GO" id="GO:0016020">
    <property type="term" value="C:membrane"/>
    <property type="evidence" value="ECO:0007669"/>
    <property type="project" value="UniProtKB-SubCell"/>
</dbReference>
<evidence type="ECO:0000256" key="3">
    <source>
        <dbReference type="ARBA" id="ARBA00022989"/>
    </source>
</evidence>
<keyword evidence="9" id="KW-1185">Reference proteome</keyword>
<evidence type="ECO:0000256" key="2">
    <source>
        <dbReference type="ARBA" id="ARBA00022692"/>
    </source>
</evidence>
<dbReference type="InterPro" id="IPR002645">
    <property type="entry name" value="STAS_dom"/>
</dbReference>
<evidence type="ECO:0000313" key="9">
    <source>
        <dbReference type="Proteomes" id="UP000199476"/>
    </source>
</evidence>
<name>A0A1G9PI34_9FIRM</name>
<dbReference type="RefSeq" id="WP_089760470.1">
    <property type="nucleotide sequence ID" value="NZ_FNGO01000013.1"/>
</dbReference>
<evidence type="ECO:0000259" key="7">
    <source>
        <dbReference type="PROSITE" id="PS50801"/>
    </source>
</evidence>
<dbReference type="STRING" id="321763.SAMN04488692_11310"/>
<feature type="region of interest" description="Disordered" evidence="5">
    <location>
        <begin position="552"/>
        <end position="573"/>
    </location>
</feature>
<dbReference type="PANTHER" id="PTHR11814">
    <property type="entry name" value="SULFATE TRANSPORTER"/>
    <property type="match status" value="1"/>
</dbReference>